<evidence type="ECO:0000256" key="1">
    <source>
        <dbReference type="SAM" id="MobiDB-lite"/>
    </source>
</evidence>
<evidence type="ECO:0008006" key="5">
    <source>
        <dbReference type="Google" id="ProtNLM"/>
    </source>
</evidence>
<reference evidence="3 4" key="1">
    <citation type="submission" date="2021-01" db="EMBL/GenBank/DDBJ databases">
        <title>Whole genome shotgun sequence of Actinoplanes couchii NBRC 106145.</title>
        <authorList>
            <person name="Komaki H."/>
            <person name="Tamura T."/>
        </authorList>
    </citation>
    <scope>NUCLEOTIDE SEQUENCE [LARGE SCALE GENOMIC DNA]</scope>
    <source>
        <strain evidence="3 4">NBRC 106145</strain>
    </source>
</reference>
<feature type="transmembrane region" description="Helical" evidence="2">
    <location>
        <begin position="75"/>
        <end position="94"/>
    </location>
</feature>
<sequence length="101" mass="10418">MPAASRAVVVLIVGGIVAVGGLVIYYDPGSPAVSCQGQAMPRGSTCRVMTSDSQESRTYDQQAEAQRSQRAENGLTAGVVGSLMFLAAAGYLLINPGANRD</sequence>
<dbReference type="EMBL" id="BOMG01000022">
    <property type="protein sequence ID" value="GID52624.1"/>
    <property type="molecule type" value="Genomic_DNA"/>
</dbReference>
<dbReference type="Proteomes" id="UP000612282">
    <property type="component" value="Unassembled WGS sequence"/>
</dbReference>
<comment type="caution">
    <text evidence="3">The sequence shown here is derived from an EMBL/GenBank/DDBJ whole genome shotgun (WGS) entry which is preliminary data.</text>
</comment>
<keyword evidence="2" id="KW-1133">Transmembrane helix</keyword>
<keyword evidence="2" id="KW-0472">Membrane</keyword>
<feature type="region of interest" description="Disordered" evidence="1">
    <location>
        <begin position="50"/>
        <end position="70"/>
    </location>
</feature>
<dbReference type="RefSeq" id="WP_203793517.1">
    <property type="nucleotide sequence ID" value="NZ_BAAAQE010000097.1"/>
</dbReference>
<protein>
    <recommendedName>
        <fullName evidence="5">Integral membrane protein</fullName>
    </recommendedName>
</protein>
<feature type="transmembrane region" description="Helical" evidence="2">
    <location>
        <begin position="7"/>
        <end position="26"/>
    </location>
</feature>
<name>A0ABQ3X279_9ACTN</name>
<evidence type="ECO:0000313" key="4">
    <source>
        <dbReference type="Proteomes" id="UP000612282"/>
    </source>
</evidence>
<keyword evidence="2" id="KW-0812">Transmembrane</keyword>
<keyword evidence="4" id="KW-1185">Reference proteome</keyword>
<organism evidence="3 4">
    <name type="scientific">Actinoplanes couchii</name>
    <dbReference type="NCBI Taxonomy" id="403638"/>
    <lineage>
        <taxon>Bacteria</taxon>
        <taxon>Bacillati</taxon>
        <taxon>Actinomycetota</taxon>
        <taxon>Actinomycetes</taxon>
        <taxon>Micromonosporales</taxon>
        <taxon>Micromonosporaceae</taxon>
        <taxon>Actinoplanes</taxon>
    </lineage>
</organism>
<evidence type="ECO:0000256" key="2">
    <source>
        <dbReference type="SAM" id="Phobius"/>
    </source>
</evidence>
<accession>A0ABQ3X279</accession>
<proteinExistence type="predicted"/>
<gene>
    <name evidence="3" type="ORF">Aco03nite_010280</name>
</gene>
<feature type="compositionally biased region" description="Low complexity" evidence="1">
    <location>
        <begin position="61"/>
        <end position="70"/>
    </location>
</feature>
<evidence type="ECO:0000313" key="3">
    <source>
        <dbReference type="EMBL" id="GID52624.1"/>
    </source>
</evidence>